<proteinExistence type="inferred from homology"/>
<gene>
    <name evidence="13" type="ORF">PPROV_001090700</name>
</gene>
<evidence type="ECO:0000256" key="4">
    <source>
        <dbReference type="ARBA" id="ARBA00022679"/>
    </source>
</evidence>
<evidence type="ECO:0000256" key="2">
    <source>
        <dbReference type="ARBA" id="ARBA00006003"/>
    </source>
</evidence>
<comment type="caution">
    <text evidence="13">The sequence shown here is derived from an EMBL/GenBank/DDBJ whole genome shotgun (WGS) entry which is preliminary data.</text>
</comment>
<dbReference type="EMBL" id="BNJQ01000039">
    <property type="protein sequence ID" value="GHP12179.1"/>
    <property type="molecule type" value="Genomic_DNA"/>
</dbReference>
<dbReference type="InterPro" id="IPR038578">
    <property type="entry name" value="GT29-like_sf"/>
</dbReference>
<name>A0A830I563_9CHLO</name>
<feature type="chain" id="PRO_5032659804" evidence="12">
    <location>
        <begin position="23"/>
        <end position="374"/>
    </location>
</feature>
<dbReference type="Pfam" id="PF00777">
    <property type="entry name" value="Glyco_transf_29"/>
    <property type="match status" value="1"/>
</dbReference>
<evidence type="ECO:0000256" key="7">
    <source>
        <dbReference type="ARBA" id="ARBA00022989"/>
    </source>
</evidence>
<reference evidence="13" key="1">
    <citation type="submission" date="2020-10" db="EMBL/GenBank/DDBJ databases">
        <title>Unveiling of a novel bifunctional photoreceptor, Dualchrome1, isolated from a cosmopolitan green alga.</title>
        <authorList>
            <person name="Suzuki S."/>
            <person name="Kawachi M."/>
        </authorList>
    </citation>
    <scope>NUCLEOTIDE SEQUENCE</scope>
    <source>
        <strain evidence="13">NIES 2893</strain>
    </source>
</reference>
<keyword evidence="4" id="KW-0808">Transferase</keyword>
<keyword evidence="8" id="KW-0333">Golgi apparatus</keyword>
<comment type="subcellular location">
    <subcellularLocation>
        <location evidence="1">Golgi apparatus membrane</location>
        <topology evidence="1">Single-pass type II membrane protein</topology>
    </subcellularLocation>
</comment>
<dbReference type="PANTHER" id="PTHR11987">
    <property type="entry name" value="ALPHA-2,8-SIALYLTRANSFERASE"/>
    <property type="match status" value="1"/>
</dbReference>
<keyword evidence="5" id="KW-0812">Transmembrane</keyword>
<dbReference type="InterPro" id="IPR001675">
    <property type="entry name" value="Glyco_trans_29"/>
</dbReference>
<dbReference type="GO" id="GO:0008373">
    <property type="term" value="F:sialyltransferase activity"/>
    <property type="evidence" value="ECO:0007669"/>
    <property type="project" value="InterPro"/>
</dbReference>
<evidence type="ECO:0000256" key="6">
    <source>
        <dbReference type="ARBA" id="ARBA00022968"/>
    </source>
</evidence>
<evidence type="ECO:0000313" key="13">
    <source>
        <dbReference type="EMBL" id="GHP12179.1"/>
    </source>
</evidence>
<keyword evidence="14" id="KW-1185">Reference proteome</keyword>
<dbReference type="CDD" id="cd19952">
    <property type="entry name" value="GT29"/>
    <property type="match status" value="1"/>
</dbReference>
<keyword evidence="9" id="KW-0472">Membrane</keyword>
<protein>
    <submittedName>
        <fullName evidence="13">Uncharacterized protein</fullName>
    </submittedName>
</protein>
<dbReference type="AlphaFoldDB" id="A0A830I563"/>
<keyword evidence="3" id="KW-0328">Glycosyltransferase</keyword>
<dbReference type="GO" id="GO:0000139">
    <property type="term" value="C:Golgi membrane"/>
    <property type="evidence" value="ECO:0007669"/>
    <property type="project" value="UniProtKB-SubCell"/>
</dbReference>
<evidence type="ECO:0000313" key="14">
    <source>
        <dbReference type="Proteomes" id="UP000660262"/>
    </source>
</evidence>
<dbReference type="PANTHER" id="PTHR11987:SF36">
    <property type="entry name" value="SIA-ALPHA-2,3-GAL-BETA-1,4-GLCNAC-R:ALPHA 2,8-SIALYLTRANSFERASE"/>
    <property type="match status" value="1"/>
</dbReference>
<keyword evidence="10" id="KW-0325">Glycoprotein</keyword>
<feature type="signal peptide" evidence="12">
    <location>
        <begin position="1"/>
        <end position="22"/>
    </location>
</feature>
<comment type="similarity">
    <text evidence="2">Belongs to the glycosyltransferase 29 family.</text>
</comment>
<evidence type="ECO:0000256" key="12">
    <source>
        <dbReference type="SAM" id="SignalP"/>
    </source>
</evidence>
<evidence type="ECO:0000256" key="9">
    <source>
        <dbReference type="ARBA" id="ARBA00023136"/>
    </source>
</evidence>
<evidence type="ECO:0000256" key="11">
    <source>
        <dbReference type="SAM" id="MobiDB-lite"/>
    </source>
</evidence>
<keyword evidence="7" id="KW-1133">Transmembrane helix</keyword>
<keyword evidence="12" id="KW-0732">Signal</keyword>
<evidence type="ECO:0000256" key="5">
    <source>
        <dbReference type="ARBA" id="ARBA00022692"/>
    </source>
</evidence>
<dbReference type="OrthoDB" id="10264956at2759"/>
<sequence length="374" mass="41489">MLVLQRAVLIIITLAALERWRALIMTPPSLESMASTGKYKNARRGAQFSSILPPGKQRVFYPLGRREASKSRLGEYFYPPSLVQTLPADDARWRFESCAVVGNSGKLLFGRRREDDGQVEHFGREIDEHGAVFRINGAPTRGFEKYVGARTTFDVSNHLNLHRLSLKAGRRTWTRSRGARMVVFESTSYQQYFHGWDRLVARFSGQLLVLAPDLVAAHYELWCRLVERALPGAPPENGKPTSGWFAAAMASQVCDSVTLYGFDAWDAPEGHEASATSSKRGHRRRHGGGGAYSASHGDADAVDWAAEDASTPSGGTASSANVHDVMQSASKDDAHLYPYHYWEVAVGQSDVHSFPLLVRVFKLLIEDGFPMKFT</sequence>
<dbReference type="Gene3D" id="3.90.1480.20">
    <property type="entry name" value="Glycosyl transferase family 29"/>
    <property type="match status" value="1"/>
</dbReference>
<evidence type="ECO:0000256" key="1">
    <source>
        <dbReference type="ARBA" id="ARBA00004323"/>
    </source>
</evidence>
<evidence type="ECO:0000256" key="8">
    <source>
        <dbReference type="ARBA" id="ARBA00023034"/>
    </source>
</evidence>
<feature type="region of interest" description="Disordered" evidence="11">
    <location>
        <begin position="271"/>
        <end position="296"/>
    </location>
</feature>
<accession>A0A830I563</accession>
<dbReference type="InterPro" id="IPR050943">
    <property type="entry name" value="Glycosyltr_29_Sialyltrsf"/>
</dbReference>
<evidence type="ECO:0000256" key="3">
    <source>
        <dbReference type="ARBA" id="ARBA00022676"/>
    </source>
</evidence>
<dbReference type="Proteomes" id="UP000660262">
    <property type="component" value="Unassembled WGS sequence"/>
</dbReference>
<evidence type="ECO:0000256" key="10">
    <source>
        <dbReference type="ARBA" id="ARBA00023180"/>
    </source>
</evidence>
<organism evidence="13 14">
    <name type="scientific">Pycnococcus provasolii</name>
    <dbReference type="NCBI Taxonomy" id="41880"/>
    <lineage>
        <taxon>Eukaryota</taxon>
        <taxon>Viridiplantae</taxon>
        <taxon>Chlorophyta</taxon>
        <taxon>Pseudoscourfieldiophyceae</taxon>
        <taxon>Pseudoscourfieldiales</taxon>
        <taxon>Pycnococcaceae</taxon>
        <taxon>Pycnococcus</taxon>
    </lineage>
</organism>
<keyword evidence="6" id="KW-0735">Signal-anchor</keyword>